<dbReference type="EMBL" id="AP021875">
    <property type="protein sequence ID" value="BBO73396.1"/>
    <property type="molecule type" value="Genomic_DNA"/>
</dbReference>
<keyword evidence="2" id="KW-1185">Reference proteome</keyword>
<name>A0A5K7YVQ4_9BACT</name>
<evidence type="ECO:0000313" key="1">
    <source>
        <dbReference type="EMBL" id="BBO73396.1"/>
    </source>
</evidence>
<proteinExistence type="predicted"/>
<evidence type="ECO:0000313" key="2">
    <source>
        <dbReference type="Proteomes" id="UP000427769"/>
    </source>
</evidence>
<accession>A0A5K7YVQ4</accession>
<dbReference type="AlphaFoldDB" id="A0A5K7YVQ4"/>
<reference evidence="1 2" key="1">
    <citation type="submission" date="2019-11" db="EMBL/GenBank/DDBJ databases">
        <title>Comparative genomics of hydrocarbon-degrading Desulfosarcina strains.</title>
        <authorList>
            <person name="Watanabe M."/>
            <person name="Kojima H."/>
            <person name="Fukui M."/>
        </authorList>
    </citation>
    <scope>NUCLEOTIDE SEQUENCE [LARGE SCALE GENOMIC DNA]</scope>
    <source>
        <strain evidence="1 2">PP31</strain>
    </source>
</reference>
<dbReference type="RefSeq" id="WP_155302507.1">
    <property type="nucleotide sequence ID" value="NZ_AP021875.1"/>
</dbReference>
<dbReference type="KEGG" id="dwd:DSCW_08130"/>
<dbReference type="Proteomes" id="UP000427769">
    <property type="component" value="Chromosome"/>
</dbReference>
<protein>
    <submittedName>
        <fullName evidence="1">Uncharacterized protein</fullName>
    </submittedName>
</protein>
<gene>
    <name evidence="1" type="ORF">DSCW_08130</name>
</gene>
<dbReference type="OrthoDB" id="5418986at2"/>
<sequence>MSSSDLDALGTVCRRISLNIPDHCPWRWDKEFNLALTVIDRQDEIMIELPMTLEFSHKWDFATINEADTPIRNFFQSGIGVVPGQKLFTMDPVRGIVLFAAWWPWGDDERISLRLGLVSVTDQELESEKAKRLVCGWLDIK</sequence>
<organism evidence="1 2">
    <name type="scientific">Desulfosarcina widdelii</name>
    <dbReference type="NCBI Taxonomy" id="947919"/>
    <lineage>
        <taxon>Bacteria</taxon>
        <taxon>Pseudomonadati</taxon>
        <taxon>Thermodesulfobacteriota</taxon>
        <taxon>Desulfobacteria</taxon>
        <taxon>Desulfobacterales</taxon>
        <taxon>Desulfosarcinaceae</taxon>
        <taxon>Desulfosarcina</taxon>
    </lineage>
</organism>